<sequence>MPPRPSRSSKPSFKKDRVAWNKAWELEIAFTYGTDQTITMSPIRLKRFGKRLLDRPPPSMFEGIMNDASLHDFHAAYRQILLWQRDLSRKVVQRYTVSDFEAKWRECGPKERTKWILEGLVRTCEAGYIDEWYRGQCPETTIARLNYQSGQGFLDLVAQLVGKDAEEVADEVRSVPNPVWDALNSSEKKNLSPGQRIAQRSNNANRAGFLTFFCWNVFLAFYGETRETYCLKLKDKAVPNEQLKATLRDAAPKKMMEELKQQEKWRKEAYRAAFRACSVCNRRPEDLGIPNLLACQKCKGIERYVYYCSRECQVNDWKHGRPPHKTICGNTSALADSILGNTPPTDNPNSKWGKPDPGFTRSLSLLYQLSCLHQAPHYDYFLVRAEPEFTSDSVVLFPNSELKQRFLDNLRVAVCRYAPKEVEAMYRMLVPFAAYAPGVGVDRLKKQLKNEYGVDVDEVQLESAVADLSCLD</sequence>
<dbReference type="SUPFAM" id="SSF144232">
    <property type="entry name" value="HIT/MYND zinc finger-like"/>
    <property type="match status" value="1"/>
</dbReference>
<reference evidence="6 7" key="1">
    <citation type="submission" date="2024-01" db="EMBL/GenBank/DDBJ databases">
        <title>A draft genome for the cacao thread blight pathogen Marasmiellus scandens.</title>
        <authorList>
            <person name="Baruah I.K."/>
            <person name="Leung J."/>
            <person name="Bukari Y."/>
            <person name="Amoako-Attah I."/>
            <person name="Meinhardt L.W."/>
            <person name="Bailey B.A."/>
            <person name="Cohen S.P."/>
        </authorList>
    </citation>
    <scope>NUCLEOTIDE SEQUENCE [LARGE SCALE GENOMIC DNA]</scope>
    <source>
        <strain evidence="6 7">GH-19</strain>
    </source>
</reference>
<keyword evidence="7" id="KW-1185">Reference proteome</keyword>
<dbReference type="Gene3D" id="6.10.140.2220">
    <property type="match status" value="1"/>
</dbReference>
<organism evidence="6 7">
    <name type="scientific">Marasmiellus scandens</name>
    <dbReference type="NCBI Taxonomy" id="2682957"/>
    <lineage>
        <taxon>Eukaryota</taxon>
        <taxon>Fungi</taxon>
        <taxon>Dikarya</taxon>
        <taxon>Basidiomycota</taxon>
        <taxon>Agaricomycotina</taxon>
        <taxon>Agaricomycetes</taxon>
        <taxon>Agaricomycetidae</taxon>
        <taxon>Agaricales</taxon>
        <taxon>Marasmiineae</taxon>
        <taxon>Omphalotaceae</taxon>
        <taxon>Marasmiellus</taxon>
    </lineage>
</organism>
<keyword evidence="2 4" id="KW-0863">Zinc-finger</keyword>
<protein>
    <recommendedName>
        <fullName evidence="5">MYND-type domain-containing protein</fullName>
    </recommendedName>
</protein>
<dbReference type="Proteomes" id="UP001498398">
    <property type="component" value="Unassembled WGS sequence"/>
</dbReference>
<feature type="domain" description="MYND-type" evidence="5">
    <location>
        <begin position="277"/>
        <end position="328"/>
    </location>
</feature>
<evidence type="ECO:0000256" key="1">
    <source>
        <dbReference type="ARBA" id="ARBA00022723"/>
    </source>
</evidence>
<evidence type="ECO:0000259" key="5">
    <source>
        <dbReference type="PROSITE" id="PS50865"/>
    </source>
</evidence>
<proteinExistence type="predicted"/>
<dbReference type="EMBL" id="JBANRG010000003">
    <property type="protein sequence ID" value="KAK7468329.1"/>
    <property type="molecule type" value="Genomic_DNA"/>
</dbReference>
<dbReference type="InterPro" id="IPR002893">
    <property type="entry name" value="Znf_MYND"/>
</dbReference>
<evidence type="ECO:0000313" key="6">
    <source>
        <dbReference type="EMBL" id="KAK7468329.1"/>
    </source>
</evidence>
<dbReference type="PROSITE" id="PS50865">
    <property type="entry name" value="ZF_MYND_2"/>
    <property type="match status" value="1"/>
</dbReference>
<gene>
    <name evidence="6" type="ORF">VKT23_002844</name>
</gene>
<accession>A0ABR1JVB2</accession>
<name>A0ABR1JVB2_9AGAR</name>
<keyword evidence="3" id="KW-0862">Zinc</keyword>
<evidence type="ECO:0000313" key="7">
    <source>
        <dbReference type="Proteomes" id="UP001498398"/>
    </source>
</evidence>
<evidence type="ECO:0000256" key="4">
    <source>
        <dbReference type="PROSITE-ProRule" id="PRU00134"/>
    </source>
</evidence>
<dbReference type="Pfam" id="PF01753">
    <property type="entry name" value="zf-MYND"/>
    <property type="match status" value="1"/>
</dbReference>
<comment type="caution">
    <text evidence="6">The sequence shown here is derived from an EMBL/GenBank/DDBJ whole genome shotgun (WGS) entry which is preliminary data.</text>
</comment>
<keyword evidence="1" id="KW-0479">Metal-binding</keyword>
<evidence type="ECO:0000256" key="2">
    <source>
        <dbReference type="ARBA" id="ARBA00022771"/>
    </source>
</evidence>
<evidence type="ECO:0000256" key="3">
    <source>
        <dbReference type="ARBA" id="ARBA00022833"/>
    </source>
</evidence>